<sequence length="497" mass="54955">MQSREGNRTGMTRMRSSGEGTLDLVHPCGGRKRERGIKLGRQGEVLIEVEGESWAETGSVFDVDTIEAISICFSSSFPPRFSWLWPVLDPAMLTEIFLPFPLPFRASFRSLYHSGIALASTPEVEYVIVTSCSLSALITMAKALSTCGSRSKFNICLLMGLNSKLSPIRNCKSLVDSVIALSLLLISQSCGPELLPYLFARISHNFFAELQETIVSAISLPSELLIHALTMESAFFHRLNSASSTGAGWSELCKVKGPSSRWSLLPPLSFPVDPLEGVSAMCSFLRYRNKNKNRNGAEDATQAKKVQVPEFSSKQLFALIPCESPNPKLIRSIEKLEIKKMRNQKNSKESRLSRCMKAPIRFLSKARDFYIHGMTECSGRFAYVDAAMGCPAGQLSALPRSFSLSSSTRSTSADDYKDLVRAASMRRTYNNGNGHPLDFDRLRRPPPQTVPRSRSVAIGRIDEDKPCDFGDDVAVKPNVYPRSKSYGVHRRSASGVL</sequence>
<protein>
    <submittedName>
        <fullName evidence="2">Uncharacterized conserved protein UCP031279</fullName>
    </submittedName>
</protein>
<comment type="caution">
    <text evidence="2">The sequence shown here is derived from an EMBL/GenBank/DDBJ whole genome shotgun (WGS) entry which is preliminary data.</text>
</comment>
<dbReference type="PANTHER" id="PTHR33526">
    <property type="entry name" value="OS07G0123800 PROTEIN"/>
    <property type="match status" value="1"/>
</dbReference>
<accession>A0A834WMA1</accession>
<name>A0A834WMA1_9FABA</name>
<reference evidence="2" key="1">
    <citation type="submission" date="2020-09" db="EMBL/GenBank/DDBJ databases">
        <title>Genome-Enabled Discovery of Anthraquinone Biosynthesis in Senna tora.</title>
        <authorList>
            <person name="Kang S.-H."/>
            <person name="Pandey R.P."/>
            <person name="Lee C.-M."/>
            <person name="Sim J.-S."/>
            <person name="Jeong J.-T."/>
            <person name="Choi B.-S."/>
            <person name="Jung M."/>
            <person name="Ginzburg D."/>
            <person name="Zhao K."/>
            <person name="Won S.Y."/>
            <person name="Oh T.-J."/>
            <person name="Yu Y."/>
            <person name="Kim N.-H."/>
            <person name="Lee O.R."/>
            <person name="Lee T.-H."/>
            <person name="Bashyal P."/>
            <person name="Kim T.-S."/>
            <person name="Lee W.-H."/>
            <person name="Kawkins C."/>
            <person name="Kim C.-K."/>
            <person name="Kim J.S."/>
            <person name="Ahn B.O."/>
            <person name="Rhee S.Y."/>
            <person name="Sohng J.K."/>
        </authorList>
    </citation>
    <scope>NUCLEOTIDE SEQUENCE</scope>
    <source>
        <tissue evidence="2">Leaf</tissue>
    </source>
</reference>
<dbReference type="Proteomes" id="UP000634136">
    <property type="component" value="Unassembled WGS sequence"/>
</dbReference>
<organism evidence="2 3">
    <name type="scientific">Senna tora</name>
    <dbReference type="NCBI Taxonomy" id="362788"/>
    <lineage>
        <taxon>Eukaryota</taxon>
        <taxon>Viridiplantae</taxon>
        <taxon>Streptophyta</taxon>
        <taxon>Embryophyta</taxon>
        <taxon>Tracheophyta</taxon>
        <taxon>Spermatophyta</taxon>
        <taxon>Magnoliopsida</taxon>
        <taxon>eudicotyledons</taxon>
        <taxon>Gunneridae</taxon>
        <taxon>Pentapetalae</taxon>
        <taxon>rosids</taxon>
        <taxon>fabids</taxon>
        <taxon>Fabales</taxon>
        <taxon>Fabaceae</taxon>
        <taxon>Caesalpinioideae</taxon>
        <taxon>Cassia clade</taxon>
        <taxon>Senna</taxon>
    </lineage>
</organism>
<evidence type="ECO:0000313" key="2">
    <source>
        <dbReference type="EMBL" id="KAF7828605.1"/>
    </source>
</evidence>
<dbReference type="OrthoDB" id="694638at2759"/>
<dbReference type="EMBL" id="JAAIUW010000006">
    <property type="protein sequence ID" value="KAF7828605.1"/>
    <property type="molecule type" value="Genomic_DNA"/>
</dbReference>
<evidence type="ECO:0000313" key="3">
    <source>
        <dbReference type="Proteomes" id="UP000634136"/>
    </source>
</evidence>
<feature type="region of interest" description="Disordered" evidence="1">
    <location>
        <begin position="1"/>
        <end position="25"/>
    </location>
</feature>
<gene>
    <name evidence="2" type="ORF">G2W53_019769</name>
</gene>
<proteinExistence type="predicted"/>
<evidence type="ECO:0000256" key="1">
    <source>
        <dbReference type="SAM" id="MobiDB-lite"/>
    </source>
</evidence>
<dbReference type="PANTHER" id="PTHR33526:SF4">
    <property type="entry name" value="OS07G0123800 PROTEIN"/>
    <property type="match status" value="1"/>
</dbReference>
<feature type="region of interest" description="Disordered" evidence="1">
    <location>
        <begin position="430"/>
        <end position="454"/>
    </location>
</feature>
<dbReference type="AlphaFoldDB" id="A0A834WMA1"/>
<keyword evidence="3" id="KW-1185">Reference proteome</keyword>